<dbReference type="Gene3D" id="2.40.128.270">
    <property type="match status" value="1"/>
</dbReference>
<dbReference type="Gene3D" id="2.40.128.640">
    <property type="match status" value="1"/>
</dbReference>
<organism evidence="2 3">
    <name type="scientific">Paraflavisolibacter caeni</name>
    <dbReference type="NCBI Taxonomy" id="2982496"/>
    <lineage>
        <taxon>Bacteria</taxon>
        <taxon>Pseudomonadati</taxon>
        <taxon>Bacteroidota</taxon>
        <taxon>Chitinophagia</taxon>
        <taxon>Chitinophagales</taxon>
        <taxon>Chitinophagaceae</taxon>
        <taxon>Paraflavisolibacter</taxon>
    </lineage>
</organism>
<dbReference type="EMBL" id="JAOTIF010000001">
    <property type="protein sequence ID" value="MCU7548028.1"/>
    <property type="molecule type" value="Genomic_DNA"/>
</dbReference>
<proteinExistence type="predicted"/>
<protein>
    <submittedName>
        <fullName evidence="2">Copper resistance protein NlpE N-terminal domain-containing protein</fullName>
    </submittedName>
</protein>
<dbReference type="RefSeq" id="WP_279295472.1">
    <property type="nucleotide sequence ID" value="NZ_JAOTIF010000001.1"/>
</dbReference>
<feature type="domain" description="DUF306" evidence="1">
    <location>
        <begin position="146"/>
        <end position="213"/>
    </location>
</feature>
<dbReference type="AlphaFoldDB" id="A0A9X2XUL4"/>
<evidence type="ECO:0000313" key="3">
    <source>
        <dbReference type="Proteomes" id="UP001155483"/>
    </source>
</evidence>
<reference evidence="2" key="2">
    <citation type="submission" date="2023-04" db="EMBL/GenBank/DDBJ databases">
        <title>Paracnuella aquatica gen. nov., sp. nov., a member of the family Chitinophagaceae isolated from a hot spring.</title>
        <authorList>
            <person name="Wang C."/>
        </authorList>
    </citation>
    <scope>NUCLEOTIDE SEQUENCE</scope>
    <source>
        <strain evidence="2">LB-8</strain>
    </source>
</reference>
<dbReference type="InterPro" id="IPR038670">
    <property type="entry name" value="HslJ-like_sf"/>
</dbReference>
<dbReference type="Proteomes" id="UP001155483">
    <property type="component" value="Unassembled WGS sequence"/>
</dbReference>
<sequence length="231" mass="25590">MKKLLFASIFISFIIGFYTCKTPSTTTKNMASTKSDNSRNSLDWDGIYRGVLPCADCQGIQTTVYLNKDLSYRLKLKYLGKSDSAHEYSGKFSWNNEGSTITLDGQEKSSYFVGENTLTQLDKNGNKISGGLAGKYILSKEYYALLEKYWKLTELYGQPVSVDSTYRKEPHIIFKDEENRFIGIGGCNSISGTYDLGSGNRILLSKVISTRMALSGFGSRNQILASPASSG</sequence>
<dbReference type="InterPro" id="IPR005184">
    <property type="entry name" value="DUF306_Meta_HslJ"/>
</dbReference>
<gene>
    <name evidence="2" type="ORF">OCK74_02830</name>
</gene>
<name>A0A9X2XUL4_9BACT</name>
<evidence type="ECO:0000313" key="2">
    <source>
        <dbReference type="EMBL" id="MCU7548028.1"/>
    </source>
</evidence>
<accession>A0A9X2XUL4</accession>
<dbReference type="Pfam" id="PF03724">
    <property type="entry name" value="META"/>
    <property type="match status" value="1"/>
</dbReference>
<reference evidence="2" key="1">
    <citation type="submission" date="2022-09" db="EMBL/GenBank/DDBJ databases">
        <authorList>
            <person name="Yuan C."/>
            <person name="Ke Z."/>
        </authorList>
    </citation>
    <scope>NUCLEOTIDE SEQUENCE</scope>
    <source>
        <strain evidence="2">LB-8</strain>
    </source>
</reference>
<comment type="caution">
    <text evidence="2">The sequence shown here is derived from an EMBL/GenBank/DDBJ whole genome shotgun (WGS) entry which is preliminary data.</text>
</comment>
<dbReference type="Pfam" id="PF04170">
    <property type="entry name" value="NlpE"/>
    <property type="match status" value="1"/>
</dbReference>
<keyword evidence="3" id="KW-1185">Reference proteome</keyword>
<dbReference type="InterPro" id="IPR007298">
    <property type="entry name" value="Cu-R_lipoprotein_NlpE"/>
</dbReference>
<evidence type="ECO:0000259" key="1">
    <source>
        <dbReference type="Pfam" id="PF03724"/>
    </source>
</evidence>